<keyword evidence="3" id="KW-1185">Reference proteome</keyword>
<reference evidence="3" key="1">
    <citation type="journal article" date="2019" name="Int. J. Syst. Evol. Microbiol.">
        <title>The Global Catalogue of Microorganisms (GCM) 10K type strain sequencing project: providing services to taxonomists for standard genome sequencing and annotation.</title>
        <authorList>
            <consortium name="The Broad Institute Genomics Platform"/>
            <consortium name="The Broad Institute Genome Sequencing Center for Infectious Disease"/>
            <person name="Wu L."/>
            <person name="Ma J."/>
        </authorList>
    </citation>
    <scope>NUCLEOTIDE SEQUENCE [LARGE SCALE GENOMIC DNA]</scope>
    <source>
        <strain evidence="3">CCUG 30340</strain>
    </source>
</reference>
<dbReference type="PROSITE" id="PS51459">
    <property type="entry name" value="FIDO"/>
    <property type="match status" value="1"/>
</dbReference>
<dbReference type="InterPro" id="IPR040198">
    <property type="entry name" value="Fido_containing"/>
</dbReference>
<organism evidence="2 3">
    <name type="scientific">Dokdonella ginsengisoli</name>
    <dbReference type="NCBI Taxonomy" id="363846"/>
    <lineage>
        <taxon>Bacteria</taxon>
        <taxon>Pseudomonadati</taxon>
        <taxon>Pseudomonadota</taxon>
        <taxon>Gammaproteobacteria</taxon>
        <taxon>Lysobacterales</taxon>
        <taxon>Rhodanobacteraceae</taxon>
        <taxon>Dokdonella</taxon>
    </lineage>
</organism>
<sequence length="444" mass="50418">MKLPLPPPPVSELIHRHGRHIDRILAHRLGAEPKGVYEHWDHLRHLTPPAGLDTEQWWLGIKLARQALGKELPLRDKSDAPFTFAASDSIQRRLFLVARDAAGALQGADAIPSDGMRERYLIRSLIEEAMTSSQLEGAATTTQVAKEMLRSGRAPRDYGERMIANNFQTMRELKRWLGRPLTPDTVFEIHRMLADGTLTDPAAAGRFRRADEDIVVQDESGTLLHVPPPATELPRRMQTLCDFANQGDEGEYFIHPVVRAIVIHFMIGYDHPFVDGNGRTARALFYWSMLRSGFWMTEYFSISSILRKAPSQYTRSYLFTESDDGDASYFLSHQLDVLLQAIEGVHAYIARKQQARSEAETLLKPGSRLARRLNHRQRALLLNALKHPDKAFTIAVHQRTHDVAYDTARSDLLGLVKARLMRQHRQGKAHVFVARPDLSTRLPR</sequence>
<dbReference type="SUPFAM" id="SSF140931">
    <property type="entry name" value="Fic-like"/>
    <property type="match status" value="1"/>
</dbReference>
<dbReference type="Pfam" id="PF02661">
    <property type="entry name" value="Fic"/>
    <property type="match status" value="1"/>
</dbReference>
<proteinExistence type="predicted"/>
<evidence type="ECO:0000259" key="1">
    <source>
        <dbReference type="PROSITE" id="PS51459"/>
    </source>
</evidence>
<gene>
    <name evidence="2" type="ORF">ACFO6Q_10980</name>
</gene>
<evidence type="ECO:0000313" key="3">
    <source>
        <dbReference type="Proteomes" id="UP001595886"/>
    </source>
</evidence>
<feature type="domain" description="Fido" evidence="1">
    <location>
        <begin position="181"/>
        <end position="340"/>
    </location>
</feature>
<dbReference type="RefSeq" id="WP_380020933.1">
    <property type="nucleotide sequence ID" value="NZ_JBHSHD010000008.1"/>
</dbReference>
<evidence type="ECO:0000313" key="2">
    <source>
        <dbReference type="EMBL" id="MFC4820851.1"/>
    </source>
</evidence>
<name>A0ABV9QVM0_9GAMM</name>
<comment type="caution">
    <text evidence="2">The sequence shown here is derived from an EMBL/GenBank/DDBJ whole genome shotgun (WGS) entry which is preliminary data.</text>
</comment>
<dbReference type="PANTHER" id="PTHR13504">
    <property type="entry name" value="FIDO DOMAIN-CONTAINING PROTEIN DDB_G0283145"/>
    <property type="match status" value="1"/>
</dbReference>
<dbReference type="EMBL" id="JBHSHD010000008">
    <property type="protein sequence ID" value="MFC4820851.1"/>
    <property type="molecule type" value="Genomic_DNA"/>
</dbReference>
<dbReference type="PANTHER" id="PTHR13504:SF38">
    <property type="entry name" value="FIDO DOMAIN-CONTAINING PROTEIN"/>
    <property type="match status" value="1"/>
</dbReference>
<accession>A0ABV9QVM0</accession>
<dbReference type="InterPro" id="IPR003812">
    <property type="entry name" value="Fido"/>
</dbReference>
<dbReference type="Proteomes" id="UP001595886">
    <property type="component" value="Unassembled WGS sequence"/>
</dbReference>
<dbReference type="InterPro" id="IPR036597">
    <property type="entry name" value="Fido-like_dom_sf"/>
</dbReference>
<dbReference type="Gene3D" id="1.10.3290.10">
    <property type="entry name" value="Fido-like domain"/>
    <property type="match status" value="1"/>
</dbReference>
<protein>
    <submittedName>
        <fullName evidence="2">Fic family protein</fullName>
    </submittedName>
</protein>